<dbReference type="SFLD" id="SFLDS00019">
    <property type="entry name" value="Glutathione_Transferase_(cytos"/>
    <property type="match status" value="1"/>
</dbReference>
<evidence type="ECO:0000259" key="2">
    <source>
        <dbReference type="PROSITE" id="PS50404"/>
    </source>
</evidence>
<comment type="subunit">
    <text evidence="1">Homodimer.</text>
</comment>
<sequence length="233" mass="26817">MIMQTIFHPNMTNHIITFYHFPLSPPSRAALLFLKALGIKHSLKIVNLLSGEQNSSEFLKINPFHTVPAIDDGGFFVYDSSIIMKYLSKQYAKDDSLFPNDPKSGTLVEERMYFSSNYLFPKLREYFVPVLFENTQPSTEKAKHFEEYMKLLDQFLENEIWIAGKNLTMADFSIITIISTAEAIMFQINKYPNVAAWYKRAKEAMASFGYEEVNQAGADEFGNLFKSKLEQRA</sequence>
<evidence type="ECO:0000259" key="3">
    <source>
        <dbReference type="PROSITE" id="PS50405"/>
    </source>
</evidence>
<dbReference type="PROSITE" id="PS51354">
    <property type="entry name" value="GLUTAREDOXIN_2"/>
    <property type="match status" value="1"/>
</dbReference>
<evidence type="ECO:0000256" key="1">
    <source>
        <dbReference type="ARBA" id="ARBA00011738"/>
    </source>
</evidence>
<dbReference type="EMBL" id="JARQZJ010000067">
    <property type="protein sequence ID" value="KAK9881159.1"/>
    <property type="molecule type" value="Genomic_DNA"/>
</dbReference>
<protein>
    <recommendedName>
        <fullName evidence="6">Glutathione transferase</fullName>
    </recommendedName>
</protein>
<dbReference type="CDD" id="cd03177">
    <property type="entry name" value="GST_C_Delta_Epsilon"/>
    <property type="match status" value="1"/>
</dbReference>
<dbReference type="PROSITE" id="PS50404">
    <property type="entry name" value="GST_NTER"/>
    <property type="match status" value="1"/>
</dbReference>
<name>A0AAW1UNY2_9CUCU</name>
<dbReference type="SUPFAM" id="SSF52833">
    <property type="entry name" value="Thioredoxin-like"/>
    <property type="match status" value="1"/>
</dbReference>
<reference evidence="4 5" key="1">
    <citation type="submission" date="2023-03" db="EMBL/GenBank/DDBJ databases">
        <title>Genome insight into feeding habits of ladybird beetles.</title>
        <authorList>
            <person name="Li H.-S."/>
            <person name="Huang Y.-H."/>
            <person name="Pang H."/>
        </authorList>
    </citation>
    <scope>NUCLEOTIDE SEQUENCE [LARGE SCALE GENOMIC DNA]</scope>
    <source>
        <strain evidence="4">SYSU_2023b</strain>
        <tissue evidence="4">Whole body</tissue>
    </source>
</reference>
<accession>A0AAW1UNY2</accession>
<feature type="domain" description="GST N-terminal" evidence="2">
    <location>
        <begin position="14"/>
        <end position="95"/>
    </location>
</feature>
<evidence type="ECO:0000313" key="4">
    <source>
        <dbReference type="EMBL" id="KAK9881159.1"/>
    </source>
</evidence>
<dbReference type="Gene3D" id="3.40.30.10">
    <property type="entry name" value="Glutaredoxin"/>
    <property type="match status" value="1"/>
</dbReference>
<dbReference type="PANTHER" id="PTHR43969:SF9">
    <property type="entry name" value="GLUTATHIONE S TRANSFERASE D10, ISOFORM A-RELATED"/>
    <property type="match status" value="1"/>
</dbReference>
<dbReference type="FunFam" id="3.40.30.10:FF:000034">
    <property type="entry name" value="glutathione S-transferase 1"/>
    <property type="match status" value="1"/>
</dbReference>
<proteinExistence type="predicted"/>
<comment type="caution">
    <text evidence="4">The sequence shown here is derived from an EMBL/GenBank/DDBJ whole genome shotgun (WGS) entry which is preliminary data.</text>
</comment>
<dbReference type="InterPro" id="IPR004045">
    <property type="entry name" value="Glutathione_S-Trfase_N"/>
</dbReference>
<gene>
    <name evidence="4" type="ORF">WA026_014509</name>
</gene>
<dbReference type="GO" id="GO:0006749">
    <property type="term" value="P:glutathione metabolic process"/>
    <property type="evidence" value="ECO:0007669"/>
    <property type="project" value="TreeGrafter"/>
</dbReference>
<dbReference type="PROSITE" id="PS50405">
    <property type="entry name" value="GST_CTER"/>
    <property type="match status" value="1"/>
</dbReference>
<dbReference type="InterPro" id="IPR036282">
    <property type="entry name" value="Glutathione-S-Trfase_C_sf"/>
</dbReference>
<evidence type="ECO:0008006" key="6">
    <source>
        <dbReference type="Google" id="ProtNLM"/>
    </source>
</evidence>
<dbReference type="InterPro" id="IPR040079">
    <property type="entry name" value="Glutathione_S-Trfase"/>
</dbReference>
<dbReference type="GO" id="GO:0004364">
    <property type="term" value="F:glutathione transferase activity"/>
    <property type="evidence" value="ECO:0007669"/>
    <property type="project" value="TreeGrafter"/>
</dbReference>
<dbReference type="SFLD" id="SFLDG01153">
    <property type="entry name" value="Main.4:_Theta-like"/>
    <property type="match status" value="1"/>
</dbReference>
<dbReference type="AlphaFoldDB" id="A0AAW1UNY2"/>
<dbReference type="InterPro" id="IPR004046">
    <property type="entry name" value="GST_C"/>
</dbReference>
<dbReference type="Pfam" id="PF13417">
    <property type="entry name" value="GST_N_3"/>
    <property type="match status" value="1"/>
</dbReference>
<organism evidence="4 5">
    <name type="scientific">Henosepilachna vigintioctopunctata</name>
    <dbReference type="NCBI Taxonomy" id="420089"/>
    <lineage>
        <taxon>Eukaryota</taxon>
        <taxon>Metazoa</taxon>
        <taxon>Ecdysozoa</taxon>
        <taxon>Arthropoda</taxon>
        <taxon>Hexapoda</taxon>
        <taxon>Insecta</taxon>
        <taxon>Pterygota</taxon>
        <taxon>Neoptera</taxon>
        <taxon>Endopterygota</taxon>
        <taxon>Coleoptera</taxon>
        <taxon>Polyphaga</taxon>
        <taxon>Cucujiformia</taxon>
        <taxon>Coccinelloidea</taxon>
        <taxon>Coccinellidae</taxon>
        <taxon>Epilachninae</taxon>
        <taxon>Epilachnini</taxon>
        <taxon>Henosepilachna</taxon>
    </lineage>
</organism>
<dbReference type="Proteomes" id="UP001431783">
    <property type="component" value="Unassembled WGS sequence"/>
</dbReference>
<dbReference type="InterPro" id="IPR036249">
    <property type="entry name" value="Thioredoxin-like_sf"/>
</dbReference>
<dbReference type="InterPro" id="IPR010987">
    <property type="entry name" value="Glutathione-S-Trfase_C-like"/>
</dbReference>
<dbReference type="CDD" id="cd03045">
    <property type="entry name" value="GST_N_Delta_Epsilon"/>
    <property type="match status" value="1"/>
</dbReference>
<dbReference type="SUPFAM" id="SSF47616">
    <property type="entry name" value="GST C-terminal domain-like"/>
    <property type="match status" value="1"/>
</dbReference>
<evidence type="ECO:0000313" key="5">
    <source>
        <dbReference type="Proteomes" id="UP001431783"/>
    </source>
</evidence>
<keyword evidence="5" id="KW-1185">Reference proteome</keyword>
<dbReference type="PANTHER" id="PTHR43969">
    <property type="entry name" value="GLUTATHIONE S TRANSFERASE D10, ISOFORM A-RELATED"/>
    <property type="match status" value="1"/>
</dbReference>
<dbReference type="Pfam" id="PF14497">
    <property type="entry name" value="GST_C_3"/>
    <property type="match status" value="1"/>
</dbReference>
<dbReference type="FunFam" id="1.20.1050.10:FF:000007">
    <property type="entry name" value="Glutathione S-transferase 1-1"/>
    <property type="match status" value="1"/>
</dbReference>
<dbReference type="SFLD" id="SFLDG00358">
    <property type="entry name" value="Main_(cytGST)"/>
    <property type="match status" value="1"/>
</dbReference>
<feature type="domain" description="GST C-terminal" evidence="3">
    <location>
        <begin position="101"/>
        <end position="221"/>
    </location>
</feature>
<dbReference type="Gene3D" id="1.20.1050.10">
    <property type="match status" value="1"/>
</dbReference>